<proteinExistence type="inferred from homology"/>
<dbReference type="SMART" id="SM00547">
    <property type="entry name" value="ZnF_RBZ"/>
    <property type="match status" value="3"/>
</dbReference>
<keyword evidence="2" id="KW-0645">Protease</keyword>
<feature type="domain" description="RanBP2-type" evidence="12">
    <location>
        <begin position="470"/>
        <end position="499"/>
    </location>
</feature>
<evidence type="ECO:0000256" key="4">
    <source>
        <dbReference type="ARBA" id="ARBA00022771"/>
    </source>
</evidence>
<dbReference type="InterPro" id="IPR001876">
    <property type="entry name" value="Znf_RanBP2"/>
</dbReference>
<evidence type="ECO:0000313" key="14">
    <source>
        <dbReference type="EMBL" id="KAB2611379.1"/>
    </source>
</evidence>
<dbReference type="GO" id="GO:0008237">
    <property type="term" value="F:metallopeptidase activity"/>
    <property type="evidence" value="ECO:0007669"/>
    <property type="project" value="UniProtKB-KW"/>
</dbReference>
<keyword evidence="6" id="KW-0378">Hydrolase</keyword>
<dbReference type="SMART" id="SM00232">
    <property type="entry name" value="JAB_MPN"/>
    <property type="match status" value="1"/>
</dbReference>
<accession>A0A5N5G7I4</accession>
<keyword evidence="3" id="KW-0479">Metal-binding</keyword>
<name>A0A5N5G7I4_9ROSA</name>
<dbReference type="Gene3D" id="3.40.140.10">
    <property type="entry name" value="Cytidine Deaminase, domain 2"/>
    <property type="match status" value="1"/>
</dbReference>
<dbReference type="PROSITE" id="PS50249">
    <property type="entry name" value="MPN"/>
    <property type="match status" value="1"/>
</dbReference>
<keyword evidence="7" id="KW-0862">Zinc</keyword>
<dbReference type="EMBL" id="SMOL01000487">
    <property type="protein sequence ID" value="KAB2611379.1"/>
    <property type="molecule type" value="Genomic_DNA"/>
</dbReference>
<keyword evidence="5" id="KW-0833">Ubl conjugation pathway</keyword>
<dbReference type="Pfam" id="PF00641">
    <property type="entry name" value="Zn_ribbon_RanBP"/>
    <property type="match status" value="2"/>
</dbReference>
<reference evidence="15" key="2">
    <citation type="submission" date="2019-10" db="EMBL/GenBank/DDBJ databases">
        <title>A de novo genome assembly of a pear dwarfing rootstock.</title>
        <authorList>
            <person name="Wang F."/>
            <person name="Wang J."/>
            <person name="Li S."/>
            <person name="Zhang Y."/>
            <person name="Fang M."/>
            <person name="Ma L."/>
            <person name="Zhao Y."/>
            <person name="Jiang S."/>
        </authorList>
    </citation>
    <scope>NUCLEOTIDE SEQUENCE [LARGE SCALE GENOMIC DNA]</scope>
</reference>
<dbReference type="OrthoDB" id="446074at2759"/>
<dbReference type="GO" id="GO:0004843">
    <property type="term" value="F:cysteine-type deubiquitinase activity"/>
    <property type="evidence" value="ECO:0007669"/>
    <property type="project" value="InterPro"/>
</dbReference>
<dbReference type="GO" id="GO:0006281">
    <property type="term" value="P:DNA repair"/>
    <property type="evidence" value="ECO:0007669"/>
    <property type="project" value="InterPro"/>
</dbReference>
<evidence type="ECO:0000256" key="2">
    <source>
        <dbReference type="ARBA" id="ARBA00022670"/>
    </source>
</evidence>
<feature type="domain" description="RanBP2-type" evidence="12">
    <location>
        <begin position="524"/>
        <end position="555"/>
    </location>
</feature>
<dbReference type="SUPFAM" id="SSF90209">
    <property type="entry name" value="Ran binding protein zinc finger-like"/>
    <property type="match status" value="3"/>
</dbReference>
<comment type="caution">
    <text evidence="14">The sequence shown here is derived from an EMBL/GenBank/DDBJ whole genome shotgun (WGS) entry which is preliminary data.</text>
</comment>
<dbReference type="InterPro" id="IPR050242">
    <property type="entry name" value="JAMM_MPN+_peptidase_M67A"/>
</dbReference>
<dbReference type="Proteomes" id="UP000327157">
    <property type="component" value="Chromosome 17"/>
</dbReference>
<protein>
    <submittedName>
        <fullName evidence="14">Lys-63-specific deubiquitinase BRCC36-like</fullName>
    </submittedName>
</protein>
<gene>
    <name evidence="14" type="ORF">D8674_019411</name>
</gene>
<dbReference type="PROSITE" id="PS01358">
    <property type="entry name" value="ZF_RANBP2_1"/>
    <property type="match status" value="3"/>
</dbReference>
<dbReference type="GO" id="GO:0006508">
    <property type="term" value="P:proteolysis"/>
    <property type="evidence" value="ECO:0007669"/>
    <property type="project" value="UniProtKB-KW"/>
</dbReference>
<dbReference type="InterPro" id="IPR000555">
    <property type="entry name" value="JAMM/MPN+_dom"/>
</dbReference>
<dbReference type="AlphaFoldDB" id="A0A5N5G7I4"/>
<sequence>MSLASVKMSEDVWLTCLTHALSTETEEIMGLLLGDIENSVNGSVTALIWGASPQTRSDRRKDRVETNPEQLAAASAQAEISFIMTLSTGRTTRVIGWYHSHPHITVLPSHVDVRTQAMYQLLDSGFIGLIFSCFSEDINKVGRIQVIAFQSSDGKQHHMSRPISLSPIYKSPVIEVESSLSTSENVPARSTLTRAGSPEEDTADSRTSGTIKGGGRSSDLGLLFANADASHLGRVGGNYQTDTSSNIIGDIDPMDMSESMQEAMHRSNLDMSGAEYVRKEVPLHVLPTSSLVKLDSPLMSFTELQRVLYEEEQAAYNQAILQNMRDGKVHPLTFIHHTSMYQSSMCKLIEYCLSPAISALQCRLRENETRLAVLTDEVKNLETEMHRTSESNSGSPRTVSSPVLRGSAPLGHRDLFNPTESVSARSLAGSGSRSRKGLCCPQMELLASYKAGDAITISDPSDLKDQKMSRPGDWNCRSCQHLNFQRRDSCQRCGDAKSGVDFGGFGGRGGGSSFGFMTTGSDVRPGDWYCAAGNCGAHNFASRSSCFKCGAFKDDSGISGSGGFDSDLPRSRGFGSGLGGGGGGGGAGGGRPGWKSGDWICTRLGCNEHNFASRMECFRCNAPRDSFMH</sequence>
<dbReference type="InterPro" id="IPR036443">
    <property type="entry name" value="Znf_RanBP2_sf"/>
</dbReference>
<keyword evidence="10" id="KW-0175">Coiled coil</keyword>
<reference evidence="14 15" key="3">
    <citation type="submission" date="2019-11" db="EMBL/GenBank/DDBJ databases">
        <title>A de novo genome assembly of a pear dwarfing rootstock.</title>
        <authorList>
            <person name="Wang F."/>
            <person name="Wang J."/>
            <person name="Li S."/>
            <person name="Zhang Y."/>
            <person name="Fang M."/>
            <person name="Ma L."/>
            <person name="Zhao Y."/>
            <person name="Jiang S."/>
        </authorList>
    </citation>
    <scope>NUCLEOTIDE SEQUENCE [LARGE SCALE GENOMIC DNA]</scope>
    <source>
        <strain evidence="14">S2</strain>
        <tissue evidence="14">Leaf</tissue>
    </source>
</reference>
<reference evidence="14 15" key="1">
    <citation type="submission" date="2019-09" db="EMBL/GenBank/DDBJ databases">
        <authorList>
            <person name="Ou C."/>
        </authorList>
    </citation>
    <scope>NUCLEOTIDE SEQUENCE [LARGE SCALE GENOMIC DNA]</scope>
    <source>
        <strain evidence="14">S2</strain>
        <tissue evidence="14">Leaf</tissue>
    </source>
</reference>
<feature type="region of interest" description="Disordered" evidence="11">
    <location>
        <begin position="179"/>
        <end position="214"/>
    </location>
</feature>
<dbReference type="GO" id="GO:0070536">
    <property type="term" value="P:protein K63-linked deubiquitination"/>
    <property type="evidence" value="ECO:0007669"/>
    <property type="project" value="InterPro"/>
</dbReference>
<feature type="compositionally biased region" description="Polar residues" evidence="11">
    <location>
        <begin position="179"/>
        <end position="194"/>
    </location>
</feature>
<evidence type="ECO:0000256" key="11">
    <source>
        <dbReference type="SAM" id="MobiDB-lite"/>
    </source>
</evidence>
<evidence type="ECO:0000259" key="12">
    <source>
        <dbReference type="PROSITE" id="PS50199"/>
    </source>
</evidence>
<evidence type="ECO:0000256" key="9">
    <source>
        <dbReference type="PROSITE-ProRule" id="PRU00322"/>
    </source>
</evidence>
<evidence type="ECO:0000313" key="15">
    <source>
        <dbReference type="Proteomes" id="UP000327157"/>
    </source>
</evidence>
<dbReference type="FunFam" id="4.10.1060.10:FF:000023">
    <property type="entry name" value="Ran-binding zinc finger protein"/>
    <property type="match status" value="2"/>
</dbReference>
<evidence type="ECO:0000256" key="8">
    <source>
        <dbReference type="ARBA" id="ARBA00023049"/>
    </source>
</evidence>
<evidence type="ECO:0000256" key="1">
    <source>
        <dbReference type="ARBA" id="ARBA00008021"/>
    </source>
</evidence>
<dbReference type="FunFam" id="3.40.140.10:FF:000042">
    <property type="entry name" value="Mov34/MPN/PAD-1 family protein"/>
    <property type="match status" value="1"/>
</dbReference>
<keyword evidence="8" id="KW-0482">Metalloprotease</keyword>
<evidence type="ECO:0000256" key="10">
    <source>
        <dbReference type="SAM" id="Coils"/>
    </source>
</evidence>
<dbReference type="PROSITE" id="PS50199">
    <property type="entry name" value="ZF_RANBP2_2"/>
    <property type="match status" value="3"/>
</dbReference>
<dbReference type="InterPro" id="IPR040749">
    <property type="entry name" value="BRCC36_C"/>
</dbReference>
<evidence type="ECO:0000256" key="3">
    <source>
        <dbReference type="ARBA" id="ARBA00022723"/>
    </source>
</evidence>
<dbReference type="SUPFAM" id="SSF102712">
    <property type="entry name" value="JAB1/MPN domain"/>
    <property type="match status" value="1"/>
</dbReference>
<organism evidence="14 15">
    <name type="scientific">Pyrus ussuriensis x Pyrus communis</name>
    <dbReference type="NCBI Taxonomy" id="2448454"/>
    <lineage>
        <taxon>Eukaryota</taxon>
        <taxon>Viridiplantae</taxon>
        <taxon>Streptophyta</taxon>
        <taxon>Embryophyta</taxon>
        <taxon>Tracheophyta</taxon>
        <taxon>Spermatophyta</taxon>
        <taxon>Magnoliopsida</taxon>
        <taxon>eudicotyledons</taxon>
        <taxon>Gunneridae</taxon>
        <taxon>Pentapetalae</taxon>
        <taxon>rosids</taxon>
        <taxon>fabids</taxon>
        <taxon>Rosales</taxon>
        <taxon>Rosaceae</taxon>
        <taxon>Amygdaloideae</taxon>
        <taxon>Maleae</taxon>
        <taxon>Pyrus</taxon>
    </lineage>
</organism>
<dbReference type="CDD" id="cd08068">
    <property type="entry name" value="MPN_BRCC36"/>
    <property type="match status" value="1"/>
</dbReference>
<keyword evidence="15" id="KW-1185">Reference proteome</keyword>
<keyword evidence="4 9" id="KW-0863">Zinc-finger</keyword>
<feature type="coiled-coil region" evidence="10">
    <location>
        <begin position="357"/>
        <end position="391"/>
    </location>
</feature>
<dbReference type="InterPro" id="IPR033860">
    <property type="entry name" value="MPN_BRCC36"/>
</dbReference>
<evidence type="ECO:0000256" key="7">
    <source>
        <dbReference type="ARBA" id="ARBA00022833"/>
    </source>
</evidence>
<dbReference type="InterPro" id="IPR037518">
    <property type="entry name" value="MPN"/>
</dbReference>
<feature type="domain" description="RanBP2-type" evidence="12">
    <location>
        <begin position="595"/>
        <end position="626"/>
    </location>
</feature>
<dbReference type="GO" id="GO:0008270">
    <property type="term" value="F:zinc ion binding"/>
    <property type="evidence" value="ECO:0007669"/>
    <property type="project" value="UniProtKB-KW"/>
</dbReference>
<dbReference type="GO" id="GO:0070552">
    <property type="term" value="C:BRISC complex"/>
    <property type="evidence" value="ECO:0007669"/>
    <property type="project" value="InterPro"/>
</dbReference>
<evidence type="ECO:0000256" key="5">
    <source>
        <dbReference type="ARBA" id="ARBA00022786"/>
    </source>
</evidence>
<dbReference type="PANTHER" id="PTHR10410">
    <property type="entry name" value="EUKARYOTIC TRANSLATION INITIATION FACTOR 3 -RELATED"/>
    <property type="match status" value="1"/>
</dbReference>
<comment type="similarity">
    <text evidence="1">Belongs to the peptidase M67A family. BRCC36 subfamily.</text>
</comment>
<dbReference type="Gene3D" id="4.10.1060.10">
    <property type="entry name" value="Zinc finger, RanBP2-type"/>
    <property type="match status" value="3"/>
</dbReference>
<evidence type="ECO:0000259" key="13">
    <source>
        <dbReference type="PROSITE" id="PS50249"/>
    </source>
</evidence>
<feature type="domain" description="MPN" evidence="13">
    <location>
        <begin position="6"/>
        <end position="155"/>
    </location>
</feature>
<dbReference type="Pfam" id="PF18110">
    <property type="entry name" value="BRCC36_C"/>
    <property type="match status" value="1"/>
</dbReference>
<dbReference type="Pfam" id="PF01398">
    <property type="entry name" value="JAB"/>
    <property type="match status" value="1"/>
</dbReference>
<evidence type="ECO:0000256" key="6">
    <source>
        <dbReference type="ARBA" id="ARBA00022801"/>
    </source>
</evidence>